<evidence type="ECO:0000256" key="8">
    <source>
        <dbReference type="SAM" id="Phobius"/>
    </source>
</evidence>
<sequence>MAALAWLAHQIQSIVDPNSPMSSVAMIMSGCVLNVIVLEMILNLDSKMGPLLTLIQFIFISLESLRHNIDWETKSLKKRAIPLWFYSILVFLFFFQSVVNNLVFKYHISIILHTIFRSSSLLMNLLIGILLFGKSQPKEKIISVLMITVGIFIAVVASNKSESIVFGQEIVGTAWVMGLILLTASQFSTGLLGNLQSYGYSKYGTSDENENIFYSHLLSIPCFIFFKDDLVENFGSMQSNPIMYWYMFLSVLTQIVCIKGVYRLTAQTNSLTTTLTITIRKFVSLLFSIFYFGNTFTWLHAVGTFMVFYGTHLFVQNPKSTITSAESARSQSLSSPTTELPSSTKLPPSNDLKSKPVQN</sequence>
<dbReference type="GO" id="GO:0005462">
    <property type="term" value="F:UDP-N-acetylglucosamine transmembrane transporter activity"/>
    <property type="evidence" value="ECO:0007669"/>
    <property type="project" value="TreeGrafter"/>
</dbReference>
<keyword evidence="10" id="KW-1185">Reference proteome</keyword>
<organism evidence="9 10">
    <name type="scientific">Naegleria fowleri</name>
    <name type="common">Brain eating amoeba</name>
    <dbReference type="NCBI Taxonomy" id="5763"/>
    <lineage>
        <taxon>Eukaryota</taxon>
        <taxon>Discoba</taxon>
        <taxon>Heterolobosea</taxon>
        <taxon>Tetramitia</taxon>
        <taxon>Eutetramitia</taxon>
        <taxon>Vahlkampfiidae</taxon>
        <taxon>Naegleria</taxon>
    </lineage>
</organism>
<dbReference type="PANTHER" id="PTHR10778:SF4">
    <property type="entry name" value="NUCLEOTIDE SUGAR TRANSPORTER SLC35B4"/>
    <property type="match status" value="1"/>
</dbReference>
<evidence type="ECO:0008006" key="11">
    <source>
        <dbReference type="Google" id="ProtNLM"/>
    </source>
</evidence>
<keyword evidence="6 8" id="KW-0472">Membrane</keyword>
<dbReference type="Proteomes" id="UP000444721">
    <property type="component" value="Unassembled WGS sequence"/>
</dbReference>
<dbReference type="OMA" id="NPFTGWH"/>
<dbReference type="VEuPathDB" id="AmoebaDB:FDP41_010628"/>
<feature type="transmembrane region" description="Helical" evidence="8">
    <location>
        <begin position="23"/>
        <end position="44"/>
    </location>
</feature>
<evidence type="ECO:0000256" key="4">
    <source>
        <dbReference type="ARBA" id="ARBA00022692"/>
    </source>
</evidence>
<feature type="transmembrane region" description="Helical" evidence="8">
    <location>
        <begin position="242"/>
        <end position="262"/>
    </location>
</feature>
<feature type="transmembrane region" description="Helical" evidence="8">
    <location>
        <begin position="115"/>
        <end position="135"/>
    </location>
</feature>
<evidence type="ECO:0000313" key="10">
    <source>
        <dbReference type="Proteomes" id="UP000444721"/>
    </source>
</evidence>
<evidence type="ECO:0000256" key="2">
    <source>
        <dbReference type="ARBA" id="ARBA00022448"/>
    </source>
</evidence>
<keyword evidence="2" id="KW-0813">Transport</keyword>
<evidence type="ECO:0000256" key="7">
    <source>
        <dbReference type="SAM" id="MobiDB-lite"/>
    </source>
</evidence>
<dbReference type="InterPro" id="IPR013657">
    <property type="entry name" value="SCL35B1-4/HUT1"/>
</dbReference>
<feature type="transmembrane region" description="Helical" evidence="8">
    <location>
        <begin position="141"/>
        <end position="158"/>
    </location>
</feature>
<accession>A0A6A5BZI3</accession>
<dbReference type="GO" id="GO:0000139">
    <property type="term" value="C:Golgi membrane"/>
    <property type="evidence" value="ECO:0007669"/>
    <property type="project" value="TreeGrafter"/>
</dbReference>
<keyword evidence="4 8" id="KW-0812">Transmembrane</keyword>
<dbReference type="OrthoDB" id="999962at2759"/>
<evidence type="ECO:0000256" key="6">
    <source>
        <dbReference type="ARBA" id="ARBA00023136"/>
    </source>
</evidence>
<dbReference type="RefSeq" id="XP_044568276.1">
    <property type="nucleotide sequence ID" value="XM_044700947.1"/>
</dbReference>
<dbReference type="VEuPathDB" id="AmoebaDB:NF0072310"/>
<protein>
    <recommendedName>
        <fullName evidence="11">Sugar phosphate transporter domain-containing protein</fullName>
    </recommendedName>
</protein>
<dbReference type="GO" id="GO:0005789">
    <property type="term" value="C:endoplasmic reticulum membrane"/>
    <property type="evidence" value="ECO:0007669"/>
    <property type="project" value="TreeGrafter"/>
</dbReference>
<feature type="transmembrane region" description="Helical" evidence="8">
    <location>
        <begin position="81"/>
        <end position="103"/>
    </location>
</feature>
<name>A0A6A5BZI3_NAEFO</name>
<gene>
    <name evidence="9" type="ORF">FDP41_010628</name>
</gene>
<proteinExistence type="predicted"/>
<evidence type="ECO:0000256" key="3">
    <source>
        <dbReference type="ARBA" id="ARBA00022597"/>
    </source>
</evidence>
<keyword evidence="3" id="KW-0762">Sugar transport</keyword>
<feature type="transmembrane region" description="Helical" evidence="8">
    <location>
        <begin position="282"/>
        <end position="309"/>
    </location>
</feature>
<dbReference type="InterPro" id="IPR037185">
    <property type="entry name" value="EmrE-like"/>
</dbReference>
<evidence type="ECO:0000313" key="9">
    <source>
        <dbReference type="EMBL" id="KAF0983563.1"/>
    </source>
</evidence>
<evidence type="ECO:0000256" key="5">
    <source>
        <dbReference type="ARBA" id="ARBA00022989"/>
    </source>
</evidence>
<dbReference type="Pfam" id="PF08449">
    <property type="entry name" value="UAA"/>
    <property type="match status" value="1"/>
</dbReference>
<keyword evidence="5 8" id="KW-1133">Transmembrane helix</keyword>
<feature type="region of interest" description="Disordered" evidence="7">
    <location>
        <begin position="325"/>
        <end position="359"/>
    </location>
</feature>
<dbReference type="VEuPathDB" id="AmoebaDB:NfTy_013600"/>
<dbReference type="GeneID" id="68117843"/>
<feature type="transmembrane region" description="Helical" evidence="8">
    <location>
        <begin position="170"/>
        <end position="192"/>
    </location>
</feature>
<reference evidence="9 10" key="1">
    <citation type="journal article" date="2019" name="Sci. Rep.">
        <title>Nanopore sequencing improves the draft genome of the human pathogenic amoeba Naegleria fowleri.</title>
        <authorList>
            <person name="Liechti N."/>
            <person name="Schurch N."/>
            <person name="Bruggmann R."/>
            <person name="Wittwer M."/>
        </authorList>
    </citation>
    <scope>NUCLEOTIDE SEQUENCE [LARGE SCALE GENOMIC DNA]</scope>
    <source>
        <strain evidence="9 10">ATCC 30894</strain>
    </source>
</reference>
<feature type="compositionally biased region" description="Low complexity" evidence="7">
    <location>
        <begin position="325"/>
        <end position="349"/>
    </location>
</feature>
<dbReference type="EMBL" id="VFQX01000006">
    <property type="protein sequence ID" value="KAF0983563.1"/>
    <property type="molecule type" value="Genomic_DNA"/>
</dbReference>
<dbReference type="PANTHER" id="PTHR10778">
    <property type="entry name" value="SOLUTE CARRIER FAMILY 35 MEMBER B"/>
    <property type="match status" value="1"/>
</dbReference>
<dbReference type="AlphaFoldDB" id="A0A6A5BZI3"/>
<comment type="caution">
    <text evidence="9">The sequence shown here is derived from an EMBL/GenBank/DDBJ whole genome shotgun (WGS) entry which is preliminary data.</text>
</comment>
<dbReference type="GO" id="GO:0005464">
    <property type="term" value="F:UDP-xylose transmembrane transporter activity"/>
    <property type="evidence" value="ECO:0007669"/>
    <property type="project" value="TreeGrafter"/>
</dbReference>
<dbReference type="SUPFAM" id="SSF103481">
    <property type="entry name" value="Multidrug resistance efflux transporter EmrE"/>
    <property type="match status" value="2"/>
</dbReference>
<evidence type="ECO:0000256" key="1">
    <source>
        <dbReference type="ARBA" id="ARBA00004127"/>
    </source>
</evidence>
<comment type="subcellular location">
    <subcellularLocation>
        <location evidence="1">Endomembrane system</location>
        <topology evidence="1">Multi-pass membrane protein</topology>
    </subcellularLocation>
</comment>